<reference evidence="1" key="2">
    <citation type="submission" date="2025-09" db="UniProtKB">
        <authorList>
            <consortium name="Ensembl"/>
        </authorList>
    </citation>
    <scope>IDENTIFICATION</scope>
</reference>
<proteinExistence type="predicted"/>
<dbReference type="Proteomes" id="UP000694414">
    <property type="component" value="Unplaced"/>
</dbReference>
<dbReference type="Ensembl" id="ENSPSMT00000000156.1">
    <property type="protein sequence ID" value="ENSPSMP00000000130.1"/>
    <property type="gene ID" value="ENSPSMG00000000135.1"/>
</dbReference>
<dbReference type="AlphaFoldDB" id="A0A8C8YCC7"/>
<protein>
    <submittedName>
        <fullName evidence="1">Uncharacterized protein</fullName>
    </submittedName>
</protein>
<reference evidence="1" key="1">
    <citation type="submission" date="2025-08" db="UniProtKB">
        <authorList>
            <consortium name="Ensembl"/>
        </authorList>
    </citation>
    <scope>IDENTIFICATION</scope>
</reference>
<dbReference type="GeneTree" id="ENSGT00960000190869"/>
<keyword evidence="2" id="KW-1185">Reference proteome</keyword>
<name>A0A8C8YCC7_PROSS</name>
<organism evidence="1 2">
    <name type="scientific">Prolemur simus</name>
    <name type="common">Greater bamboo lemur</name>
    <name type="synonym">Hapalemur simus</name>
    <dbReference type="NCBI Taxonomy" id="1328070"/>
    <lineage>
        <taxon>Eukaryota</taxon>
        <taxon>Metazoa</taxon>
        <taxon>Chordata</taxon>
        <taxon>Craniata</taxon>
        <taxon>Vertebrata</taxon>
        <taxon>Euteleostomi</taxon>
        <taxon>Mammalia</taxon>
        <taxon>Eutheria</taxon>
        <taxon>Euarchontoglires</taxon>
        <taxon>Primates</taxon>
        <taxon>Strepsirrhini</taxon>
        <taxon>Lemuriformes</taxon>
        <taxon>Lemuridae</taxon>
        <taxon>Prolemur</taxon>
    </lineage>
</organism>
<evidence type="ECO:0000313" key="2">
    <source>
        <dbReference type="Proteomes" id="UP000694414"/>
    </source>
</evidence>
<accession>A0A8C8YCC7</accession>
<sequence>GQDRAEGRRLTALQTSAPWPDTCHSGHMGTDLLWDLRPGRAQGIQLPRGHPAFRTKGSRCWSVCLSSVRTRHCPKGQATAVLCSHQVTRASLASAHSLSPGGLATPQVQQASQCDGRHVCASSEPVQVPAVLLVDPYPAPPGGLVSAARTPSPCGSCWYRG</sequence>
<evidence type="ECO:0000313" key="1">
    <source>
        <dbReference type="Ensembl" id="ENSPSMP00000000130.1"/>
    </source>
</evidence>